<evidence type="ECO:0000313" key="3">
    <source>
        <dbReference type="Proteomes" id="UP000265618"/>
    </source>
</evidence>
<accession>A0A391NQ47</accession>
<evidence type="ECO:0000256" key="1">
    <source>
        <dbReference type="SAM" id="MobiDB-lite"/>
    </source>
</evidence>
<comment type="caution">
    <text evidence="2">The sequence shown here is derived from an EMBL/GenBank/DDBJ whole genome shotgun (WGS) entry which is preliminary data.</text>
</comment>
<protein>
    <submittedName>
        <fullName evidence="2">Uncharacterized protein</fullName>
    </submittedName>
</protein>
<feature type="region of interest" description="Disordered" evidence="1">
    <location>
        <begin position="1"/>
        <end position="25"/>
    </location>
</feature>
<dbReference type="Proteomes" id="UP000265618">
    <property type="component" value="Unassembled WGS sequence"/>
</dbReference>
<sequence>MSADQPVPPHSQAEGAPPAQTEADMQGTIDTLRRQLAESQERERAAYRMVHDLQLGMCECMQTGESKEARANRMVHDLQLAMSDTVNGGEGERERAERMVHDLQLAMSECIQGEGEKQ</sequence>
<gene>
    <name evidence="2" type="ORF">KIPB_011274</name>
</gene>
<reference evidence="2 3" key="1">
    <citation type="journal article" date="2018" name="PLoS ONE">
        <title>The draft genome of Kipferlia bialata reveals reductive genome evolution in fornicate parasites.</title>
        <authorList>
            <person name="Tanifuji G."/>
            <person name="Takabayashi S."/>
            <person name="Kume K."/>
            <person name="Takagi M."/>
            <person name="Nakayama T."/>
            <person name="Kamikawa R."/>
            <person name="Inagaki Y."/>
            <person name="Hashimoto T."/>
        </authorList>
    </citation>
    <scope>NUCLEOTIDE SEQUENCE [LARGE SCALE GENOMIC DNA]</scope>
    <source>
        <strain evidence="2">NY0173</strain>
    </source>
</reference>
<name>A0A391NQ47_9EUKA</name>
<proteinExistence type="predicted"/>
<organism evidence="2 3">
    <name type="scientific">Kipferlia bialata</name>
    <dbReference type="NCBI Taxonomy" id="797122"/>
    <lineage>
        <taxon>Eukaryota</taxon>
        <taxon>Metamonada</taxon>
        <taxon>Carpediemonas-like organisms</taxon>
        <taxon>Kipferlia</taxon>
    </lineage>
</organism>
<keyword evidence="3" id="KW-1185">Reference proteome</keyword>
<evidence type="ECO:0000313" key="2">
    <source>
        <dbReference type="EMBL" id="GCA63674.1"/>
    </source>
</evidence>
<dbReference type="AlphaFoldDB" id="A0A391NQ47"/>
<dbReference type="EMBL" id="BDIP01004519">
    <property type="protein sequence ID" value="GCA63674.1"/>
    <property type="molecule type" value="Genomic_DNA"/>
</dbReference>